<evidence type="ECO:0000256" key="5">
    <source>
        <dbReference type="ARBA" id="ARBA00022741"/>
    </source>
</evidence>
<evidence type="ECO:0000256" key="2">
    <source>
        <dbReference type="ARBA" id="ARBA00018706"/>
    </source>
</evidence>
<feature type="region of interest" description="Disordered" evidence="9">
    <location>
        <begin position="422"/>
        <end position="450"/>
    </location>
</feature>
<feature type="domain" description="Clp1 N-terminal" evidence="11">
    <location>
        <begin position="21"/>
        <end position="117"/>
    </location>
</feature>
<evidence type="ECO:0000313" key="13">
    <source>
        <dbReference type="EMBL" id="PWN24647.1"/>
    </source>
</evidence>
<comment type="subcellular location">
    <subcellularLocation>
        <location evidence="1 8">Nucleus</location>
    </subcellularLocation>
</comment>
<comment type="subunit">
    <text evidence="8">Component of a pre-mRNA cleavage factor complex. Interacts directly with PCF11.</text>
</comment>
<dbReference type="HAMAP" id="MF_03035">
    <property type="entry name" value="Clp1"/>
    <property type="match status" value="1"/>
</dbReference>
<dbReference type="GO" id="GO:0031124">
    <property type="term" value="P:mRNA 3'-end processing"/>
    <property type="evidence" value="ECO:0007669"/>
    <property type="project" value="UniProtKB-UniRule"/>
</dbReference>
<evidence type="ECO:0000256" key="3">
    <source>
        <dbReference type="ARBA" id="ARBA00019824"/>
    </source>
</evidence>
<dbReference type="GO" id="GO:0005849">
    <property type="term" value="C:mRNA cleavage factor complex"/>
    <property type="evidence" value="ECO:0007669"/>
    <property type="project" value="UniProtKB-UniRule"/>
</dbReference>
<dbReference type="EMBL" id="KZ819680">
    <property type="protein sequence ID" value="PWN24647.1"/>
    <property type="molecule type" value="Genomic_DNA"/>
</dbReference>
<name>A0A316UH46_9BASI</name>
<dbReference type="Pfam" id="PF16575">
    <property type="entry name" value="CLP1_P"/>
    <property type="match status" value="1"/>
</dbReference>
<dbReference type="OrthoDB" id="258143at2759"/>
<feature type="region of interest" description="Disordered" evidence="9">
    <location>
        <begin position="1"/>
        <end position="24"/>
    </location>
</feature>
<proteinExistence type="inferred from homology"/>
<dbReference type="Pfam" id="PF06807">
    <property type="entry name" value="Clp1"/>
    <property type="match status" value="1"/>
</dbReference>
<dbReference type="Gene3D" id="3.40.50.300">
    <property type="entry name" value="P-loop containing nucleotide triphosphate hydrolases"/>
    <property type="match status" value="1"/>
</dbReference>
<dbReference type="GO" id="GO:0005524">
    <property type="term" value="F:ATP binding"/>
    <property type="evidence" value="ECO:0007669"/>
    <property type="project" value="UniProtKB-UniRule"/>
</dbReference>
<keyword evidence="5 8" id="KW-0547">Nucleotide-binding</keyword>
<dbReference type="STRING" id="1569628.A0A316UH46"/>
<reference evidence="13 14" key="1">
    <citation type="journal article" date="2018" name="Mol. Biol. Evol.">
        <title>Broad Genomic Sampling Reveals a Smut Pathogenic Ancestry of the Fungal Clade Ustilaginomycotina.</title>
        <authorList>
            <person name="Kijpornyongpan T."/>
            <person name="Mondo S.J."/>
            <person name="Barry K."/>
            <person name="Sandor L."/>
            <person name="Lee J."/>
            <person name="Lipzen A."/>
            <person name="Pangilinan J."/>
            <person name="LaButti K."/>
            <person name="Hainaut M."/>
            <person name="Henrissat B."/>
            <person name="Grigoriev I.V."/>
            <person name="Spatafora J.W."/>
            <person name="Aime M.C."/>
        </authorList>
    </citation>
    <scope>NUCLEOTIDE SEQUENCE [LARGE SCALE GENOMIC DNA]</scope>
    <source>
        <strain evidence="13 14">MCA 5214</strain>
    </source>
</reference>
<evidence type="ECO:0000256" key="1">
    <source>
        <dbReference type="ARBA" id="ARBA00004123"/>
    </source>
</evidence>
<evidence type="ECO:0000256" key="6">
    <source>
        <dbReference type="ARBA" id="ARBA00022840"/>
    </source>
</evidence>
<dbReference type="InterPro" id="IPR010655">
    <property type="entry name" value="Clp1_C"/>
</dbReference>
<dbReference type="Proteomes" id="UP000245884">
    <property type="component" value="Unassembled WGS sequence"/>
</dbReference>
<comment type="function">
    <text evidence="8">Required for endonucleolytic cleavage during polyadenylation-dependent pre-mRNA 3'-end formation.</text>
</comment>
<feature type="binding site" evidence="8">
    <location>
        <position position="27"/>
    </location>
    <ligand>
        <name>ATP</name>
        <dbReference type="ChEBI" id="CHEBI:30616"/>
    </ligand>
</feature>
<protein>
    <recommendedName>
        <fullName evidence="3">Polynucleotide 5'-hydroxyl-kinase GRC3</fullName>
    </recommendedName>
    <alternativeName>
        <fullName evidence="2">Polynucleotide 5'-hydroxyl-kinase grc3</fullName>
    </alternativeName>
</protein>
<dbReference type="Gene3D" id="2.40.30.330">
    <property type="entry name" value="Pre-mRNA cleavage complex subunit Clp1, C-terminal domain"/>
    <property type="match status" value="1"/>
</dbReference>
<dbReference type="GO" id="GO:0051731">
    <property type="term" value="F:polynucleotide 5'-hydroxyl-kinase activity"/>
    <property type="evidence" value="ECO:0007669"/>
    <property type="project" value="InterPro"/>
</dbReference>
<dbReference type="PANTHER" id="PTHR12755:SF6">
    <property type="entry name" value="POLYRIBONUCLEOTIDE 5'-HYDROXYL-KINASE CLP1"/>
    <property type="match status" value="1"/>
</dbReference>
<dbReference type="Gene3D" id="2.60.120.1030">
    <property type="entry name" value="Clp1, DNA binding domain"/>
    <property type="match status" value="1"/>
</dbReference>
<evidence type="ECO:0000259" key="11">
    <source>
        <dbReference type="Pfam" id="PF16573"/>
    </source>
</evidence>
<evidence type="ECO:0000259" key="10">
    <source>
        <dbReference type="Pfam" id="PF06807"/>
    </source>
</evidence>
<gene>
    <name evidence="8" type="primary">CLP1</name>
    <name evidence="13" type="ORF">BDZ90DRAFT_234917</name>
</gene>
<dbReference type="AlphaFoldDB" id="A0A316UH46"/>
<feature type="compositionally biased region" description="Basic and acidic residues" evidence="9">
    <location>
        <begin position="428"/>
        <end position="450"/>
    </location>
</feature>
<dbReference type="InterPro" id="IPR027417">
    <property type="entry name" value="P-loop_NTPase"/>
</dbReference>
<feature type="domain" description="Clp1 P-loop" evidence="12">
    <location>
        <begin position="298"/>
        <end position="415"/>
    </location>
</feature>
<feature type="binding site" evidence="8">
    <location>
        <position position="71"/>
    </location>
    <ligand>
        <name>ATP</name>
        <dbReference type="ChEBI" id="CHEBI:30616"/>
    </ligand>
</feature>
<dbReference type="InterPro" id="IPR032324">
    <property type="entry name" value="Clp1_N"/>
</dbReference>
<evidence type="ECO:0000256" key="7">
    <source>
        <dbReference type="ARBA" id="ARBA00023242"/>
    </source>
</evidence>
<evidence type="ECO:0000313" key="14">
    <source>
        <dbReference type="Proteomes" id="UP000245884"/>
    </source>
</evidence>
<dbReference type="InterPro" id="IPR032319">
    <property type="entry name" value="CLP1_P"/>
</dbReference>
<dbReference type="Pfam" id="PF16573">
    <property type="entry name" value="CLP1_N"/>
    <property type="match status" value="1"/>
</dbReference>
<keyword evidence="7 8" id="KW-0539">Nucleus</keyword>
<sequence length="602" mass="63676">MADHLDDNATASTSSSSQFETLPPRSEYRFELEAGERLSIRLVPESGDAEIFGASLLAGDNRWYTFGEEAKGCVCSWNGCQIELAPPPSAAYLSLEPSPTFSSYANLHLHLEKARLRARQQLRDDAHLIGDLRATSDAQVDEGAEQDVDLYRPEGQGPRILLLGPQSSGKSSLARLLCNYALKSPATTATGQEENGDQGANGASQPTGWWPILVNLDPGTGSLPLPCNISASPLSPLPQAALGSSTPALPFGLTTPVSGALPPTAHSVSSSSPISLWLGREHYRDDSATSTGGDEHGRAILTKLASRLEARMCRDPRARTSGFVVDTAGTSSADAKTKYALIKDIVRLFHIDLVLVLGQEKVTIDLTRIFANQAEGFTNPRVTVLKLPKSGGVAEIDEEAKARLRANQVRTYFYGGSGTNGATKKKAGKDAGVDEGEAASKSKAADGDRGTDSLAGLPALNPYSQTIPLDLLEVYRVGQESMAPSSALPIGASRALSASTLTQLDPLNSAADQASLLNAVLALVDPPGTQGGGGKGQKDSEVWMGELGEEEGKRRLGTQTVRGFVHVQSIDVAKKRMTVLSPTQGRLPTKTALLGTLDWQDA</sequence>
<dbReference type="PANTHER" id="PTHR12755">
    <property type="entry name" value="CLEAVAGE/POLYADENYLATION FACTOR IA SUBUNIT CLP1P"/>
    <property type="match status" value="1"/>
</dbReference>
<comment type="similarity">
    <text evidence="8">Belongs to the Clp1 family. Clp1 subfamily.</text>
</comment>
<keyword evidence="4 8" id="KW-0507">mRNA processing</keyword>
<evidence type="ECO:0000259" key="12">
    <source>
        <dbReference type="Pfam" id="PF16575"/>
    </source>
</evidence>
<dbReference type="InterPro" id="IPR028606">
    <property type="entry name" value="Clp1"/>
</dbReference>
<feature type="domain" description="Clp1 C-terminal" evidence="10">
    <location>
        <begin position="460"/>
        <end position="601"/>
    </location>
</feature>
<feature type="binding site" evidence="8">
    <location>
        <begin position="167"/>
        <end position="172"/>
    </location>
    <ligand>
        <name>ATP</name>
        <dbReference type="ChEBI" id="CHEBI:30616"/>
    </ligand>
</feature>
<dbReference type="InterPro" id="IPR038239">
    <property type="entry name" value="Clp1_N_sf"/>
</dbReference>
<evidence type="ECO:0000256" key="8">
    <source>
        <dbReference type="HAMAP-Rule" id="MF_03035"/>
    </source>
</evidence>
<dbReference type="GO" id="GO:0006388">
    <property type="term" value="P:tRNA splicing, via endonucleolytic cleavage and ligation"/>
    <property type="evidence" value="ECO:0007669"/>
    <property type="project" value="TreeGrafter"/>
</dbReference>
<accession>A0A316UH46</accession>
<organism evidence="13 14">
    <name type="scientific">Jaminaea rosea</name>
    <dbReference type="NCBI Taxonomy" id="1569628"/>
    <lineage>
        <taxon>Eukaryota</taxon>
        <taxon>Fungi</taxon>
        <taxon>Dikarya</taxon>
        <taxon>Basidiomycota</taxon>
        <taxon>Ustilaginomycotina</taxon>
        <taxon>Exobasidiomycetes</taxon>
        <taxon>Microstromatales</taxon>
        <taxon>Microstromatales incertae sedis</taxon>
        <taxon>Jaminaea</taxon>
    </lineage>
</organism>
<dbReference type="InterPro" id="IPR038238">
    <property type="entry name" value="Clp1_C_sf"/>
</dbReference>
<evidence type="ECO:0000256" key="9">
    <source>
        <dbReference type="SAM" id="MobiDB-lite"/>
    </source>
</evidence>
<evidence type="ECO:0000256" key="4">
    <source>
        <dbReference type="ARBA" id="ARBA00022664"/>
    </source>
</evidence>
<dbReference type="InterPro" id="IPR045116">
    <property type="entry name" value="Clp1/Grc3"/>
</dbReference>
<keyword evidence="6 8" id="KW-0067">ATP-binding</keyword>
<keyword evidence="14" id="KW-1185">Reference proteome</keyword>